<dbReference type="Pfam" id="PF05175">
    <property type="entry name" value="MTS"/>
    <property type="match status" value="1"/>
</dbReference>
<dbReference type="Gene3D" id="3.40.50.150">
    <property type="entry name" value="Vaccinia Virus protein VP39"/>
    <property type="match status" value="1"/>
</dbReference>
<organism evidence="4 5">
    <name type="scientific">Arcanobacterium phocisimile</name>
    <dbReference type="NCBI Taxonomy" id="1302235"/>
    <lineage>
        <taxon>Bacteria</taxon>
        <taxon>Bacillati</taxon>
        <taxon>Actinomycetota</taxon>
        <taxon>Actinomycetes</taxon>
        <taxon>Actinomycetales</taxon>
        <taxon>Actinomycetaceae</taxon>
        <taxon>Arcanobacterium</taxon>
    </lineage>
</organism>
<dbReference type="SUPFAM" id="SSF53335">
    <property type="entry name" value="S-adenosyl-L-methionine-dependent methyltransferases"/>
    <property type="match status" value="1"/>
</dbReference>
<evidence type="ECO:0000259" key="3">
    <source>
        <dbReference type="Pfam" id="PF05175"/>
    </source>
</evidence>
<feature type="domain" description="Methyltransferase small" evidence="3">
    <location>
        <begin position="30"/>
        <end position="205"/>
    </location>
</feature>
<dbReference type="EMBL" id="CP070228">
    <property type="protein sequence ID" value="QRV03008.1"/>
    <property type="molecule type" value="Genomic_DNA"/>
</dbReference>
<dbReference type="InterPro" id="IPR007848">
    <property type="entry name" value="Small_mtfrase_dom"/>
</dbReference>
<dbReference type="GO" id="GO:0008168">
    <property type="term" value="F:methyltransferase activity"/>
    <property type="evidence" value="ECO:0007669"/>
    <property type="project" value="UniProtKB-KW"/>
</dbReference>
<reference evidence="4 5" key="1">
    <citation type="submission" date="2021-02" db="EMBL/GenBank/DDBJ databases">
        <title>Complete Genome Sequence of Arcanobacterium phocisimile strain DSM 26142T from a harbour seal.</title>
        <authorList>
            <person name="Borowiak M."/>
            <person name="Alssahen M."/>
            <person name="Malorny B."/>
            <person name="Laemmler C."/>
            <person name="Siebert U."/>
            <person name="Ploetz M."/>
            <person name="Abdulmawjood A."/>
        </authorList>
    </citation>
    <scope>NUCLEOTIDE SEQUENCE [LARGE SCALE GENOMIC DNA]</scope>
    <source>
        <strain evidence="4 5">DSM 26142</strain>
    </source>
</reference>
<name>A0ABX7IMI9_9ACTO</name>
<dbReference type="InterPro" id="IPR029063">
    <property type="entry name" value="SAM-dependent_MTases_sf"/>
</dbReference>
<dbReference type="GO" id="GO:0032259">
    <property type="term" value="P:methylation"/>
    <property type="evidence" value="ECO:0007669"/>
    <property type="project" value="UniProtKB-KW"/>
</dbReference>
<dbReference type="PANTHER" id="PTHR47816:SF4">
    <property type="entry name" value="RIBOSOMAL RNA SMALL SUBUNIT METHYLTRANSFERASE C"/>
    <property type="match status" value="1"/>
</dbReference>
<dbReference type="InterPro" id="IPR046977">
    <property type="entry name" value="RsmC/RlmG"/>
</dbReference>
<evidence type="ECO:0000256" key="1">
    <source>
        <dbReference type="ARBA" id="ARBA00022603"/>
    </source>
</evidence>
<evidence type="ECO:0000313" key="5">
    <source>
        <dbReference type="Proteomes" id="UP000602653"/>
    </source>
</evidence>
<keyword evidence="5" id="KW-1185">Reference proteome</keyword>
<proteinExistence type="predicted"/>
<evidence type="ECO:0000313" key="4">
    <source>
        <dbReference type="EMBL" id="QRV03008.1"/>
    </source>
</evidence>
<dbReference type="Proteomes" id="UP000602653">
    <property type="component" value="Chromosome"/>
</dbReference>
<keyword evidence="1 4" id="KW-0489">Methyltransferase</keyword>
<keyword evidence="2" id="KW-0808">Transferase</keyword>
<sequence length="212" mass="22728">MNDHYFSDSPLSASDPRTRSYSALGREWSATTDGGVFSPSGLDKGTAVLLHKVPLVELDAGALVADIGCGWGPITLGLAYSYPQARVVACDVNERALDLTAHNAAEQGFSNVEVKLADELSAQLDAEIAAGRHEGIDLLWSNPPIRIGKAALHELLLTWLDKLSPTGQAFLVVQKNLGADPLANWLNEQGFPTEKLGSAKGFRVLHVRSRSN</sequence>
<dbReference type="CDD" id="cd02440">
    <property type="entry name" value="AdoMet_MTases"/>
    <property type="match status" value="1"/>
</dbReference>
<evidence type="ECO:0000256" key="2">
    <source>
        <dbReference type="ARBA" id="ARBA00022679"/>
    </source>
</evidence>
<dbReference type="PANTHER" id="PTHR47816">
    <property type="entry name" value="RIBOSOMAL RNA SMALL SUBUNIT METHYLTRANSFERASE C"/>
    <property type="match status" value="1"/>
</dbReference>
<accession>A0ABX7IMI9</accession>
<protein>
    <submittedName>
        <fullName evidence="4">Methyltransferase</fullName>
    </submittedName>
</protein>
<gene>
    <name evidence="4" type="ORF">JTE88_03210</name>
</gene>